<name>A0A1M4XQ61_9CLOT</name>
<evidence type="ECO:0000313" key="3">
    <source>
        <dbReference type="Proteomes" id="UP000184245"/>
    </source>
</evidence>
<dbReference type="STRING" id="1122155.SAMN02745158_02074"/>
<proteinExistence type="predicted"/>
<dbReference type="Proteomes" id="UP000184245">
    <property type="component" value="Unassembled WGS sequence"/>
</dbReference>
<dbReference type="PANTHER" id="PTHR41373:SF1">
    <property type="entry name" value="PHOSPHATIDYLGLYCEROL LYSYLTRANSFERASE C-TERMINAL DOMAIN-CONTAINING PROTEIN"/>
    <property type="match status" value="1"/>
</dbReference>
<gene>
    <name evidence="2" type="ORF">SAMN02745158_02074</name>
</gene>
<dbReference type="OrthoDB" id="9765580at2"/>
<keyword evidence="3" id="KW-1185">Reference proteome</keyword>
<dbReference type="Pfam" id="PF09924">
    <property type="entry name" value="LPG_synthase_C"/>
    <property type="match status" value="1"/>
</dbReference>
<protein>
    <recommendedName>
        <fullName evidence="1">N-acetyltransferase domain-containing protein</fullName>
    </recommendedName>
</protein>
<dbReference type="SUPFAM" id="SSF55718">
    <property type="entry name" value="SCP-like"/>
    <property type="match status" value="1"/>
</dbReference>
<dbReference type="AlphaFoldDB" id="A0A1M4XQ61"/>
<dbReference type="PANTHER" id="PTHR41373">
    <property type="entry name" value="DUF2156 DOMAIN-CONTAINING PROTEIN"/>
    <property type="match status" value="1"/>
</dbReference>
<dbReference type="Gene3D" id="3.30.1050.10">
    <property type="entry name" value="SCP2 sterol-binding domain"/>
    <property type="match status" value="1"/>
</dbReference>
<reference evidence="2 3" key="1">
    <citation type="submission" date="2016-11" db="EMBL/GenBank/DDBJ databases">
        <authorList>
            <person name="Jaros S."/>
            <person name="Januszkiewicz K."/>
            <person name="Wedrychowicz H."/>
        </authorList>
    </citation>
    <scope>NUCLEOTIDE SEQUENCE [LARGE SCALE GENOMIC DNA]</scope>
    <source>
        <strain evidence="2 3">DSM 17459</strain>
    </source>
</reference>
<feature type="domain" description="N-acetyltransferase" evidence="1">
    <location>
        <begin position="306"/>
        <end position="478"/>
    </location>
</feature>
<dbReference type="Pfam" id="PF17668">
    <property type="entry name" value="Acetyltransf_17"/>
    <property type="match status" value="1"/>
</dbReference>
<dbReference type="Pfam" id="PF13527">
    <property type="entry name" value="Acetyltransf_9"/>
    <property type="match status" value="1"/>
</dbReference>
<sequence>MVTFRDLTLEDQDMISSYFERLQANNSECSFTNLFIWRKCYHVQWAIVEGYLVILTTVRGKSWILPPFGNYHDGDLKKVMELLKAYFQEKGMPFVIRAIPDTAAEALKKEVPGWFWLEEEREIFDYIYRGNDLRLLKGKKYHGKRNHINQFKKRYSDYGYEKITVGNIPEVKEFLERWCYYRQCKSDFDRELYCEKKAIYEAFSCWEQLKCTGGAMRVNGKIEAFTIGEQLNKDTVLIHIEKANVEIPGLYGVIHQEYLLHEWPDIPYVNREEDMGDEGLRKAKLSFYPAAFARKWRAEYQEKDTLYCHRAAEEDKEKVKRLWEYCFTDTREFTEWYFSRYYRTERTYGAFFNGELTASVQMIPYELLVRGKKMRASYVVGLDTAPEYRRSGVGRKLLKYSLGEMRREKRSIGLLMPFSPDFYLPLQWTFCYFKQNYVLDPWDLNYARKPQLRGAEQERGTFRRVRMNEAVQVMQNIYLSYQTRRNGGILRGGEQWELLMEGWEVENAVCYILSVKEIPQAYMVYSIEGTVMRIHEMIYTGEEAKRECLDFIYGHRSHIVKAEWAAENGDTTFCYLNPGRSVCTLQPFLMARVVDVIQAWREFAVLTMKEPVTIRIEDELLEWNNDVFRLWETDGKKESQRLGEEAQWDYRMGIESFTQLLLGASSFEELLTRGAIVCGRELEAEPLKNLFPKWNNDIQEYY</sequence>
<dbReference type="InterPro" id="IPR016732">
    <property type="entry name" value="UCP018688"/>
</dbReference>
<evidence type="ECO:0000259" key="1">
    <source>
        <dbReference type="PROSITE" id="PS51186"/>
    </source>
</evidence>
<dbReference type="InterPro" id="IPR036527">
    <property type="entry name" value="SCP2_sterol-bd_dom_sf"/>
</dbReference>
<dbReference type="RefSeq" id="WP_072851362.1">
    <property type="nucleotide sequence ID" value="NZ_FQVI01000009.1"/>
</dbReference>
<dbReference type="SUPFAM" id="SSF55729">
    <property type="entry name" value="Acyl-CoA N-acyltransferases (Nat)"/>
    <property type="match status" value="3"/>
</dbReference>
<dbReference type="InterPro" id="IPR000182">
    <property type="entry name" value="GNAT_dom"/>
</dbReference>
<dbReference type="InterPro" id="IPR025559">
    <property type="entry name" value="Eis_dom"/>
</dbReference>
<organism evidence="2 3">
    <name type="scientific">Lactonifactor longoviformis DSM 17459</name>
    <dbReference type="NCBI Taxonomy" id="1122155"/>
    <lineage>
        <taxon>Bacteria</taxon>
        <taxon>Bacillati</taxon>
        <taxon>Bacillota</taxon>
        <taxon>Clostridia</taxon>
        <taxon>Eubacteriales</taxon>
        <taxon>Clostridiaceae</taxon>
        <taxon>Lactonifactor</taxon>
    </lineage>
</organism>
<dbReference type="Gene3D" id="3.40.630.30">
    <property type="match status" value="3"/>
</dbReference>
<dbReference type="InterPro" id="IPR024320">
    <property type="entry name" value="LPG_synthase_C"/>
</dbReference>
<dbReference type="InterPro" id="IPR041380">
    <property type="entry name" value="Acetyltransf_17"/>
</dbReference>
<dbReference type="InterPro" id="IPR016181">
    <property type="entry name" value="Acyl_CoA_acyltransferase"/>
</dbReference>
<dbReference type="Pfam" id="PF13530">
    <property type="entry name" value="SCP2_2"/>
    <property type="match status" value="1"/>
</dbReference>
<dbReference type="PROSITE" id="PS51186">
    <property type="entry name" value="GNAT"/>
    <property type="match status" value="1"/>
</dbReference>
<evidence type="ECO:0000313" key="2">
    <source>
        <dbReference type="EMBL" id="SHE95639.1"/>
    </source>
</evidence>
<dbReference type="CDD" id="cd04301">
    <property type="entry name" value="NAT_SF"/>
    <property type="match status" value="1"/>
</dbReference>
<accession>A0A1M4XQ61</accession>
<dbReference type="EMBL" id="FQVI01000009">
    <property type="protein sequence ID" value="SHE95639.1"/>
    <property type="molecule type" value="Genomic_DNA"/>
</dbReference>
<dbReference type="GO" id="GO:0016747">
    <property type="term" value="F:acyltransferase activity, transferring groups other than amino-acyl groups"/>
    <property type="evidence" value="ECO:0007669"/>
    <property type="project" value="InterPro"/>
</dbReference>